<keyword evidence="5 10" id="KW-0812">Transmembrane</keyword>
<evidence type="ECO:0000256" key="7">
    <source>
        <dbReference type="ARBA" id="ARBA00022989"/>
    </source>
</evidence>
<keyword evidence="4" id="KW-0997">Cell inner membrane</keyword>
<evidence type="ECO:0000256" key="8">
    <source>
        <dbReference type="ARBA" id="ARBA00023136"/>
    </source>
</evidence>
<dbReference type="EMBL" id="PGTB01000306">
    <property type="protein sequence ID" value="PJE33847.1"/>
    <property type="molecule type" value="Genomic_DNA"/>
</dbReference>
<feature type="transmembrane region" description="Helical" evidence="10">
    <location>
        <begin position="615"/>
        <end position="634"/>
    </location>
</feature>
<evidence type="ECO:0000259" key="12">
    <source>
        <dbReference type="Pfam" id="PF16327"/>
    </source>
</evidence>
<dbReference type="PANTHER" id="PTHR43653">
    <property type="entry name" value="CYTOCHROME C ASSEMBLY PROTEIN-RELATED"/>
    <property type="match status" value="1"/>
</dbReference>
<feature type="transmembrane region" description="Helical" evidence="10">
    <location>
        <begin position="274"/>
        <end position="292"/>
    </location>
</feature>
<feature type="domain" description="Cytochrome c assembly protein" evidence="11">
    <location>
        <begin position="89"/>
        <end position="295"/>
    </location>
</feature>
<dbReference type="AlphaFoldDB" id="A0A2M8ITJ4"/>
<sequence length="654" mass="70909">MITELGHFTLILAFLIAIVQMVVPMIGAAKRWPGWMAVAEPAANAQFLMTAFAFGALMHGFVTSDFSLKLVVDNSHSAKPMLYKIAGTWGNHEGSMLLWVLIVTLFGACAAWFGGALPPTLKARVLSVQAAIAVAFFAFILFTSNPFLRMAVPPFDGRDLNPLLQDPGLAFHPPFLYLGYVGFSMAYSFAVAALIEGRVDAAWGRWVRPWTLAAWLFLTIGIGLGSWWAYYELGWGGFWFWDPVENASFMPWLLAAALLHSAIVVEKREALKSWTILLAILAFGFSLIGTFIVRSGVLTSVHAFASDPTRGVFILAILAVFTGGALVLFALRAGAMEAKGVFGMVSRESALVVNNILLAVSCFVVCTGTLWPMLAEMAFDRTLSVGPPFFDLAFTPFMVVLGLVLPVGALLPWKRARIGRALWSLRFVLVLALALAALAWALQTGRSALGPVGLFLGAWIVGGALTDLWIRTGRNGAGRLGRLARLPRADWGRAVAHSGLGVTIFAIAGLTAWQQEDIRVVQPGESYGIGAYQLTLVEVEEGRGPNYATTRAAVELTRNGRQLAMLYPEKRFYPVAGMPTTEAAIDYRLLRDVYVVIGDDQDDGGWVLRTYIKPFAGWIWAGCLIMALGGGLSLSDRRFRVAGGARRAAPVPAE</sequence>
<evidence type="ECO:0000256" key="10">
    <source>
        <dbReference type="SAM" id="Phobius"/>
    </source>
</evidence>
<name>A0A2M8ITJ4_9RHOB</name>
<evidence type="ECO:0000259" key="11">
    <source>
        <dbReference type="Pfam" id="PF01578"/>
    </source>
</evidence>
<keyword evidence="6" id="KW-0201">Cytochrome c-type biogenesis</keyword>
<dbReference type="PRINTS" id="PR01410">
    <property type="entry name" value="CCBIOGENESIS"/>
</dbReference>
<feature type="transmembrane region" description="Helical" evidence="10">
    <location>
        <begin position="125"/>
        <end position="144"/>
    </location>
</feature>
<evidence type="ECO:0000313" key="14">
    <source>
        <dbReference type="Proteomes" id="UP000231553"/>
    </source>
</evidence>
<keyword evidence="14" id="KW-1185">Reference proteome</keyword>
<comment type="caution">
    <text evidence="13">The sequence shown here is derived from an EMBL/GenBank/DDBJ whole genome shotgun (WGS) entry which is preliminary data.</text>
</comment>
<dbReference type="Pfam" id="PF16327">
    <property type="entry name" value="CcmF_C"/>
    <property type="match status" value="1"/>
</dbReference>
<dbReference type="GO" id="GO:0015232">
    <property type="term" value="F:heme transmembrane transporter activity"/>
    <property type="evidence" value="ECO:0007669"/>
    <property type="project" value="InterPro"/>
</dbReference>
<evidence type="ECO:0000256" key="9">
    <source>
        <dbReference type="ARBA" id="ARBA00037230"/>
    </source>
</evidence>
<feature type="transmembrane region" description="Helical" evidence="10">
    <location>
        <begin position="352"/>
        <end position="373"/>
    </location>
</feature>
<evidence type="ECO:0000256" key="1">
    <source>
        <dbReference type="ARBA" id="ARBA00004429"/>
    </source>
</evidence>
<evidence type="ECO:0000256" key="4">
    <source>
        <dbReference type="ARBA" id="ARBA00022519"/>
    </source>
</evidence>
<dbReference type="GO" id="GO:0020037">
    <property type="term" value="F:heme binding"/>
    <property type="evidence" value="ECO:0007669"/>
    <property type="project" value="InterPro"/>
</dbReference>
<organism evidence="13 14">
    <name type="scientific">Pseudooceanicola lipolyticus</name>
    <dbReference type="NCBI Taxonomy" id="2029104"/>
    <lineage>
        <taxon>Bacteria</taxon>
        <taxon>Pseudomonadati</taxon>
        <taxon>Pseudomonadota</taxon>
        <taxon>Alphaproteobacteria</taxon>
        <taxon>Rhodobacterales</taxon>
        <taxon>Paracoccaceae</taxon>
        <taxon>Pseudooceanicola</taxon>
    </lineage>
</organism>
<dbReference type="Pfam" id="PF01578">
    <property type="entry name" value="Cytochrom_C_asm"/>
    <property type="match status" value="1"/>
</dbReference>
<feature type="transmembrane region" description="Helical" evidence="10">
    <location>
        <begin position="491"/>
        <end position="513"/>
    </location>
</feature>
<dbReference type="Proteomes" id="UP000231553">
    <property type="component" value="Unassembled WGS sequence"/>
</dbReference>
<feature type="transmembrane region" description="Helical" evidence="10">
    <location>
        <begin position="423"/>
        <end position="442"/>
    </location>
</feature>
<feature type="transmembrane region" description="Helical" evidence="10">
    <location>
        <begin position="393"/>
        <end position="411"/>
    </location>
</feature>
<dbReference type="PANTHER" id="PTHR43653:SF1">
    <property type="entry name" value="CYTOCHROME C-TYPE BIOGENESIS PROTEIN CCMF"/>
    <property type="match status" value="1"/>
</dbReference>
<dbReference type="RefSeq" id="WP_100165023.1">
    <property type="nucleotide sequence ID" value="NZ_PGTB01000306.1"/>
</dbReference>
<feature type="domain" description="Cytochrome c-type biogenesis protein CcmF C-terminal" evidence="12">
    <location>
        <begin position="315"/>
        <end position="637"/>
    </location>
</feature>
<feature type="transmembrane region" description="Helical" evidence="10">
    <location>
        <begin position="96"/>
        <end position="113"/>
    </location>
</feature>
<feature type="transmembrane region" description="Helical" evidence="10">
    <location>
        <begin position="207"/>
        <end position="229"/>
    </location>
</feature>
<evidence type="ECO:0000256" key="6">
    <source>
        <dbReference type="ARBA" id="ARBA00022748"/>
    </source>
</evidence>
<feature type="transmembrane region" description="Helical" evidence="10">
    <location>
        <begin position="249"/>
        <end position="265"/>
    </location>
</feature>
<evidence type="ECO:0000256" key="2">
    <source>
        <dbReference type="ARBA" id="ARBA00009186"/>
    </source>
</evidence>
<dbReference type="InterPro" id="IPR002541">
    <property type="entry name" value="Cyt_c_assembly"/>
</dbReference>
<dbReference type="InterPro" id="IPR003567">
    <property type="entry name" value="Cyt_c_biogenesis"/>
</dbReference>
<comment type="function">
    <text evidence="9">Required for the biogenesis of c-type cytochromes. Possible subunit of a heme lyase.</text>
</comment>
<dbReference type="GO" id="GO:0016829">
    <property type="term" value="F:lyase activity"/>
    <property type="evidence" value="ECO:0007669"/>
    <property type="project" value="UniProtKB-KW"/>
</dbReference>
<feature type="transmembrane region" description="Helical" evidence="10">
    <location>
        <begin position="6"/>
        <end position="29"/>
    </location>
</feature>
<keyword evidence="8 10" id="KW-0472">Membrane</keyword>
<dbReference type="PRINTS" id="PR01411">
    <property type="entry name" value="CCMFBIOGNSIS"/>
</dbReference>
<dbReference type="InterPro" id="IPR032523">
    <property type="entry name" value="CcmF_C"/>
</dbReference>
<evidence type="ECO:0000256" key="5">
    <source>
        <dbReference type="ARBA" id="ARBA00022692"/>
    </source>
</evidence>
<accession>A0A2M8ITJ4</accession>
<dbReference type="GO" id="GO:0017004">
    <property type="term" value="P:cytochrome complex assembly"/>
    <property type="evidence" value="ECO:0007669"/>
    <property type="project" value="UniProtKB-KW"/>
</dbReference>
<proteinExistence type="inferred from homology"/>
<feature type="transmembrane region" description="Helical" evidence="10">
    <location>
        <begin position="41"/>
        <end position="62"/>
    </location>
</feature>
<dbReference type="InterPro" id="IPR003568">
    <property type="entry name" value="Cyt_c_biogenesis_CcmF"/>
</dbReference>
<reference evidence="13 14" key="1">
    <citation type="journal article" date="2018" name="Int. J. Syst. Evol. Microbiol.">
        <title>Pseudooceanicola lipolyticus sp. nov., a marine alphaproteobacterium, reclassification of Oceanicola flagellatus as Pseudooceanicola flagellatus comb. nov. and emended description of the genus Pseudooceanicola.</title>
        <authorList>
            <person name="Huang M.-M."/>
            <person name="Guo L.-L."/>
            <person name="Wu Y.-H."/>
            <person name="Lai Q.-L."/>
            <person name="Shao Z.-Z."/>
            <person name="Wang C.-S."/>
            <person name="Wu M."/>
            <person name="Xu X.-W."/>
        </authorList>
    </citation>
    <scope>NUCLEOTIDE SEQUENCE [LARGE SCALE GENOMIC DNA]</scope>
    <source>
        <strain evidence="13 14">157</strain>
    </source>
</reference>
<keyword evidence="13" id="KW-0456">Lyase</keyword>
<keyword evidence="3" id="KW-1003">Cell membrane</keyword>
<evidence type="ECO:0000313" key="13">
    <source>
        <dbReference type="EMBL" id="PJE33847.1"/>
    </source>
</evidence>
<dbReference type="OrthoDB" id="9761451at2"/>
<protein>
    <submittedName>
        <fullName evidence="13">Heme lyase NrfEFG subunit NrfE</fullName>
    </submittedName>
</protein>
<comment type="subcellular location">
    <subcellularLocation>
        <location evidence="1">Cell inner membrane</location>
        <topology evidence="1">Multi-pass membrane protein</topology>
    </subcellularLocation>
</comment>
<dbReference type="NCBIfam" id="TIGR00353">
    <property type="entry name" value="nrfE"/>
    <property type="match status" value="1"/>
</dbReference>
<evidence type="ECO:0000256" key="3">
    <source>
        <dbReference type="ARBA" id="ARBA00022475"/>
    </source>
</evidence>
<gene>
    <name evidence="13" type="ORF">CVM52_25325</name>
</gene>
<feature type="transmembrane region" description="Helical" evidence="10">
    <location>
        <begin position="175"/>
        <end position="195"/>
    </location>
</feature>
<dbReference type="GO" id="GO:0005886">
    <property type="term" value="C:plasma membrane"/>
    <property type="evidence" value="ECO:0007669"/>
    <property type="project" value="UniProtKB-SubCell"/>
</dbReference>
<keyword evidence="7 10" id="KW-1133">Transmembrane helix</keyword>
<dbReference type="NCBIfam" id="NF007691">
    <property type="entry name" value="PRK10369.1"/>
    <property type="match status" value="1"/>
</dbReference>
<comment type="similarity">
    <text evidence="2">Belongs to the CcmF/CycK/Ccl1/NrfE/CcsA family.</text>
</comment>
<feature type="transmembrane region" description="Helical" evidence="10">
    <location>
        <begin position="312"/>
        <end position="331"/>
    </location>
</feature>
<feature type="transmembrane region" description="Helical" evidence="10">
    <location>
        <begin position="448"/>
        <end position="470"/>
    </location>
</feature>